<comment type="similarity">
    <text evidence="2">Belongs to the GHMP kinase family. Mevalonate kinase subfamily.</text>
</comment>
<dbReference type="EC" id="2.7.1.36" evidence="3"/>
<comment type="pathway">
    <text evidence="12">Isoprenoid biosynthesis; isopentenyl diphosphate biosynthesis via mevalonate pathway; isopentenyl diphosphate from (R)-mevalonate: step 1/3.</text>
</comment>
<dbReference type="GO" id="GO:0019287">
    <property type="term" value="P:isopentenyl diphosphate biosynthetic process, mevalonate pathway"/>
    <property type="evidence" value="ECO:0007669"/>
    <property type="project" value="UniProtKB-UniPathway"/>
</dbReference>
<dbReference type="Proteomes" id="UP000321598">
    <property type="component" value="Unassembled WGS sequence"/>
</dbReference>
<dbReference type="SUPFAM" id="SSF55060">
    <property type="entry name" value="GHMP Kinase, C-terminal domain"/>
    <property type="match status" value="1"/>
</dbReference>
<keyword evidence="5" id="KW-0444">Lipid biosynthesis</keyword>
<keyword evidence="8 16" id="KW-0418">Kinase</keyword>
<proteinExistence type="inferred from homology"/>
<evidence type="ECO:0000256" key="1">
    <source>
        <dbReference type="ARBA" id="ARBA00004496"/>
    </source>
</evidence>
<evidence type="ECO:0000256" key="11">
    <source>
        <dbReference type="ARBA" id="ARBA00023098"/>
    </source>
</evidence>
<dbReference type="GO" id="GO:0005524">
    <property type="term" value="F:ATP binding"/>
    <property type="evidence" value="ECO:0007669"/>
    <property type="project" value="UniProtKB-KW"/>
</dbReference>
<evidence type="ECO:0000259" key="14">
    <source>
        <dbReference type="Pfam" id="PF08544"/>
    </source>
</evidence>
<keyword evidence="18" id="KW-1185">Reference proteome</keyword>
<dbReference type="PROSITE" id="PS00627">
    <property type="entry name" value="GHMP_KINASES_ATP"/>
    <property type="match status" value="1"/>
</dbReference>
<reference evidence="15 18" key="2">
    <citation type="submission" date="2019-07" db="EMBL/GenBank/DDBJ databases">
        <title>Whole genome shotgun sequence of Staphylococcus arlettae NBRC 109765.</title>
        <authorList>
            <person name="Hosoyama A."/>
            <person name="Uohara A."/>
            <person name="Ohji S."/>
            <person name="Ichikawa N."/>
        </authorList>
    </citation>
    <scope>NUCLEOTIDE SEQUENCE [LARGE SCALE GENOMIC DNA]</scope>
    <source>
        <strain evidence="15 18">NBRC 109765</strain>
    </source>
</reference>
<dbReference type="Gene3D" id="3.30.70.890">
    <property type="entry name" value="GHMP kinase, C-terminal domain"/>
    <property type="match status" value="1"/>
</dbReference>
<dbReference type="InterPro" id="IPR006203">
    <property type="entry name" value="GHMP_knse_ATP-bd_CS"/>
</dbReference>
<dbReference type="OrthoDB" id="9764892at2"/>
<keyword evidence="9" id="KW-0067">ATP-binding</keyword>
<dbReference type="EMBL" id="BKAV01000004">
    <property type="protein sequence ID" value="GEP99770.1"/>
    <property type="molecule type" value="Genomic_DNA"/>
</dbReference>
<evidence type="ECO:0000256" key="12">
    <source>
        <dbReference type="ARBA" id="ARBA00029438"/>
    </source>
</evidence>
<evidence type="ECO:0000256" key="4">
    <source>
        <dbReference type="ARBA" id="ARBA00022490"/>
    </source>
</evidence>
<keyword evidence="7" id="KW-0547">Nucleotide-binding</keyword>
<dbReference type="PANTHER" id="PTHR43290:SF2">
    <property type="entry name" value="MEVALONATE KINASE"/>
    <property type="match status" value="1"/>
</dbReference>
<dbReference type="InterPro" id="IPR020568">
    <property type="entry name" value="Ribosomal_Su5_D2-typ_SF"/>
</dbReference>
<name>A0A380CQP9_9STAP</name>
<dbReference type="InterPro" id="IPR013750">
    <property type="entry name" value="GHMP_kinase_C_dom"/>
</dbReference>
<evidence type="ECO:0000313" key="16">
    <source>
        <dbReference type="EMBL" id="SUJ25234.1"/>
    </source>
</evidence>
<dbReference type="GO" id="GO:0005829">
    <property type="term" value="C:cytosol"/>
    <property type="evidence" value="ECO:0007669"/>
    <property type="project" value="TreeGrafter"/>
</dbReference>
<dbReference type="PANTHER" id="PTHR43290">
    <property type="entry name" value="MEVALONATE KINASE"/>
    <property type="match status" value="1"/>
</dbReference>
<dbReference type="Pfam" id="PF08544">
    <property type="entry name" value="GHMP_kinases_C"/>
    <property type="match status" value="1"/>
</dbReference>
<dbReference type="SUPFAM" id="SSF54211">
    <property type="entry name" value="Ribosomal protein S5 domain 2-like"/>
    <property type="match status" value="1"/>
</dbReference>
<dbReference type="InterPro" id="IPR036554">
    <property type="entry name" value="GHMP_kinase_C_sf"/>
</dbReference>
<organism evidence="16 17">
    <name type="scientific">Staphylococcus arlettae</name>
    <dbReference type="NCBI Taxonomy" id="29378"/>
    <lineage>
        <taxon>Bacteria</taxon>
        <taxon>Bacillati</taxon>
        <taxon>Bacillota</taxon>
        <taxon>Bacilli</taxon>
        <taxon>Bacillales</taxon>
        <taxon>Staphylococcaceae</taxon>
        <taxon>Staphylococcus</taxon>
    </lineage>
</organism>
<sequence>MAQYGYGEANGKVILIGEHAVTFGQPAIAIPFTSGKVKATIVSLEQHATSEIDSDVYRGSLAEAPEHLKAVVTRFIERHNVTQPIKITTETNLPPSRGLGSSAAFAVAFVRASYDFIKQPLSDETLIAETNWSEQIAHGKPSGIDAQTIVSNKPVWFKQGSVTTLKPLDLDGYMVVIDTGILGSTKQSVEDVHRLCASEEKYLQYIKEIGKLVYDARNAIEQHQFEKLAPAFNWCQKYLKLLTVSHEKIETILEESNKLGAVAGKLTGSGRGGSMIVLAKTLEIAKKIEQSAQKLGAQHTWIENLGG</sequence>
<dbReference type="STRING" id="1212545.SARL_10396"/>
<dbReference type="Gene3D" id="3.30.230.10">
    <property type="match status" value="1"/>
</dbReference>
<reference evidence="16 17" key="1">
    <citation type="submission" date="2018-06" db="EMBL/GenBank/DDBJ databases">
        <authorList>
            <consortium name="Pathogen Informatics"/>
            <person name="Doyle S."/>
        </authorList>
    </citation>
    <scope>NUCLEOTIDE SEQUENCE [LARGE SCALE GENOMIC DNA]</scope>
    <source>
        <strain evidence="16 17">NCTC12413</strain>
    </source>
</reference>
<dbReference type="GO" id="GO:0004496">
    <property type="term" value="F:mevalonate kinase activity"/>
    <property type="evidence" value="ECO:0007669"/>
    <property type="project" value="UniProtKB-EC"/>
</dbReference>
<dbReference type="EMBL" id="UGZE01000001">
    <property type="protein sequence ID" value="SUJ25234.1"/>
    <property type="molecule type" value="Genomic_DNA"/>
</dbReference>
<dbReference type="RefSeq" id="WP_021459202.1">
    <property type="nucleotide sequence ID" value="NZ_BKAV01000004.1"/>
</dbReference>
<evidence type="ECO:0000256" key="9">
    <source>
        <dbReference type="ARBA" id="ARBA00022840"/>
    </source>
</evidence>
<evidence type="ECO:0000256" key="7">
    <source>
        <dbReference type="ARBA" id="ARBA00022741"/>
    </source>
</evidence>
<keyword evidence="6" id="KW-0808">Transferase</keyword>
<dbReference type="Proteomes" id="UP000254956">
    <property type="component" value="Unassembled WGS sequence"/>
</dbReference>
<dbReference type="NCBIfam" id="TIGR00549">
    <property type="entry name" value="mevalon_kin"/>
    <property type="match status" value="1"/>
</dbReference>
<feature type="domain" description="GHMP kinase N-terminal" evidence="13">
    <location>
        <begin position="68"/>
        <end position="147"/>
    </location>
</feature>
<keyword evidence="11" id="KW-0443">Lipid metabolism</keyword>
<gene>
    <name evidence="16" type="ORF">NCTC12413_02275</name>
    <name evidence="15" type="ORF">SAR03_08080</name>
</gene>
<protein>
    <recommendedName>
        <fullName evidence="3">mevalonate kinase</fullName>
        <ecNumber evidence="3">2.7.1.36</ecNumber>
    </recommendedName>
</protein>
<evidence type="ECO:0000256" key="6">
    <source>
        <dbReference type="ARBA" id="ARBA00022679"/>
    </source>
</evidence>
<dbReference type="InterPro" id="IPR006205">
    <property type="entry name" value="Mev_gal_kin"/>
</dbReference>
<feature type="domain" description="GHMP kinase C-terminal" evidence="14">
    <location>
        <begin position="219"/>
        <end position="296"/>
    </location>
</feature>
<dbReference type="Pfam" id="PF00288">
    <property type="entry name" value="GHMP_kinases_N"/>
    <property type="match status" value="1"/>
</dbReference>
<evidence type="ECO:0000256" key="8">
    <source>
        <dbReference type="ARBA" id="ARBA00022777"/>
    </source>
</evidence>
<evidence type="ECO:0000256" key="3">
    <source>
        <dbReference type="ARBA" id="ARBA00012103"/>
    </source>
</evidence>
<evidence type="ECO:0000259" key="13">
    <source>
        <dbReference type="Pfam" id="PF00288"/>
    </source>
</evidence>
<evidence type="ECO:0000256" key="5">
    <source>
        <dbReference type="ARBA" id="ARBA00022516"/>
    </source>
</evidence>
<comment type="subcellular location">
    <subcellularLocation>
        <location evidence="1">Cytoplasm</location>
    </subcellularLocation>
</comment>
<evidence type="ECO:0000313" key="17">
    <source>
        <dbReference type="Proteomes" id="UP000254956"/>
    </source>
</evidence>
<evidence type="ECO:0000313" key="18">
    <source>
        <dbReference type="Proteomes" id="UP000321598"/>
    </source>
</evidence>
<keyword evidence="10" id="KW-0460">Magnesium</keyword>
<keyword evidence="4" id="KW-0963">Cytoplasm</keyword>
<dbReference type="InterPro" id="IPR006204">
    <property type="entry name" value="GHMP_kinase_N_dom"/>
</dbReference>
<accession>A0A380CQP9</accession>
<dbReference type="UniPathway" id="UPA00057">
    <property type="reaction ID" value="UER00098"/>
</dbReference>
<evidence type="ECO:0000256" key="10">
    <source>
        <dbReference type="ARBA" id="ARBA00022842"/>
    </source>
</evidence>
<evidence type="ECO:0000313" key="15">
    <source>
        <dbReference type="EMBL" id="GEP99770.1"/>
    </source>
</evidence>
<dbReference type="PRINTS" id="PR00959">
    <property type="entry name" value="MEVGALKINASE"/>
</dbReference>
<dbReference type="InterPro" id="IPR014721">
    <property type="entry name" value="Ribsml_uS5_D2-typ_fold_subgr"/>
</dbReference>
<dbReference type="AlphaFoldDB" id="A0A380CQP9"/>
<evidence type="ECO:0000256" key="2">
    <source>
        <dbReference type="ARBA" id="ARBA00006495"/>
    </source>
</evidence>